<dbReference type="InterPro" id="IPR016024">
    <property type="entry name" value="ARM-type_fold"/>
</dbReference>
<dbReference type="AlphaFoldDB" id="A2F103"/>
<dbReference type="VEuPathDB" id="TrichDB:TVAG_230150"/>
<keyword evidence="2" id="KW-1185">Reference proteome</keyword>
<name>A2F103_TRIV3</name>
<evidence type="ECO:0000313" key="1">
    <source>
        <dbReference type="EMBL" id="EAY01411.1"/>
    </source>
</evidence>
<dbReference type="Proteomes" id="UP000001542">
    <property type="component" value="Unassembled WGS sequence"/>
</dbReference>
<dbReference type="KEGG" id="tva:4759234"/>
<accession>A2F103</accession>
<dbReference type="RefSeq" id="XP_001330246.1">
    <property type="nucleotide sequence ID" value="XM_001330211.1"/>
</dbReference>
<sequence length="977" mass="112675">MPISLDQLIEIIQELFSTDTDQRSDAELLLSQIKFREFDNYIDLLNSILINSSQYCLIALILLKNELQHTENKNFLNVDQFWLPISNNLQQILQTLAASEASLNNISAYITQIAIFDTEKYKNTIFPFILSLFSDEQYILLALDILTELYLLNDDKIPLDTRKIIEFCDFNLSNQNLELIKYQMKLLFAMINHSPQIEALQSLFLNISLITPELVETFLDLCIDLDSSCSAFCKDIFPQIAPKIFEFINFEDTEINSITTKSIYFLILESECIKNDQNMLNEVQKLLQIYFLKKFQSDEPLDEDIIYNKLYDFYYGISIYHSIPLIQNMINSNFSDISEVYPTLIFISQLNSFAFTCEKSIILPFFDFALNFTSPGVHPKILWAAFNCIYALSSKINSEEVYDKLINLFPNVIQILENTSVVKLYLQSLVSVMINSQLDFEKFNSEIFSWLISTQHDPSYINEVIICIGAYLDCFNFNMKDYINDIIQYLTNIISECDTDTCISIIDVIAEICGIFENFVEGSEIFSKYLDAAFELLEKETDIKVVSSIISSINNFIILGKEYVQDSINFHLPALLSAAASELITTEFKLSDGITEIPGYSLFFKNDSINCFLKNECVIEICTALRIIPMIINYFKADFPYKSELTQICINHLSQPIVPSSIGNLCLTNLDSLLKTDQNPLEIANLVLDLISNMTIAEGLQKEAESIFLKILLLIKANPEIKVEENLIFICLQNLCMNFPKFLGDTDISEYNEINDPYSTLREIFILLFEILPNVAIQEFETIFNDDFIDEALDHSNSFAFFMHIVPIYMSVSNNYSFFDRMKEIIQQSISSNEVQQIMIALDSLELIVSNIQFDTENLQYFYDLISSTFHNKDGVLDEADEIDIFDISKIILTKLLSKYENILNNPVIIAEWFGIAQPDFASPKNDVIFQFLFDHFNNIVQIVGNDEIIKFIQYNINRRFIKGEMLKNYQDLIKNL</sequence>
<organism evidence="1 2">
    <name type="scientific">Trichomonas vaginalis (strain ATCC PRA-98 / G3)</name>
    <dbReference type="NCBI Taxonomy" id="412133"/>
    <lineage>
        <taxon>Eukaryota</taxon>
        <taxon>Metamonada</taxon>
        <taxon>Parabasalia</taxon>
        <taxon>Trichomonadida</taxon>
        <taxon>Trichomonadidae</taxon>
        <taxon>Trichomonas</taxon>
    </lineage>
</organism>
<dbReference type="SUPFAM" id="SSF48371">
    <property type="entry name" value="ARM repeat"/>
    <property type="match status" value="1"/>
</dbReference>
<protein>
    <submittedName>
        <fullName evidence="1">Uncharacterized protein</fullName>
    </submittedName>
</protein>
<dbReference type="VEuPathDB" id="TrichDB:TVAGG3_0324160"/>
<dbReference type="InterPro" id="IPR011989">
    <property type="entry name" value="ARM-like"/>
</dbReference>
<reference evidence="1" key="1">
    <citation type="submission" date="2006-10" db="EMBL/GenBank/DDBJ databases">
        <authorList>
            <person name="Amadeo P."/>
            <person name="Zhao Q."/>
            <person name="Wortman J."/>
            <person name="Fraser-Liggett C."/>
            <person name="Carlton J."/>
        </authorList>
    </citation>
    <scope>NUCLEOTIDE SEQUENCE</scope>
    <source>
        <strain evidence="1">G3</strain>
    </source>
</reference>
<dbReference type="InParanoid" id="A2F103"/>
<dbReference type="EMBL" id="DS113568">
    <property type="protein sequence ID" value="EAY01411.1"/>
    <property type="molecule type" value="Genomic_DNA"/>
</dbReference>
<gene>
    <name evidence="1" type="ORF">TVAG_230150</name>
</gene>
<evidence type="ECO:0000313" key="2">
    <source>
        <dbReference type="Proteomes" id="UP000001542"/>
    </source>
</evidence>
<dbReference type="Gene3D" id="1.25.10.10">
    <property type="entry name" value="Leucine-rich Repeat Variant"/>
    <property type="match status" value="2"/>
</dbReference>
<reference evidence="1" key="2">
    <citation type="journal article" date="2007" name="Science">
        <title>Draft genome sequence of the sexually transmitted pathogen Trichomonas vaginalis.</title>
        <authorList>
            <person name="Carlton J.M."/>
            <person name="Hirt R.P."/>
            <person name="Silva J.C."/>
            <person name="Delcher A.L."/>
            <person name="Schatz M."/>
            <person name="Zhao Q."/>
            <person name="Wortman J.R."/>
            <person name="Bidwell S.L."/>
            <person name="Alsmark U.C.M."/>
            <person name="Besteiro S."/>
            <person name="Sicheritz-Ponten T."/>
            <person name="Noel C.J."/>
            <person name="Dacks J.B."/>
            <person name="Foster P.G."/>
            <person name="Simillion C."/>
            <person name="Van de Peer Y."/>
            <person name="Miranda-Saavedra D."/>
            <person name="Barton G.J."/>
            <person name="Westrop G.D."/>
            <person name="Mueller S."/>
            <person name="Dessi D."/>
            <person name="Fiori P.L."/>
            <person name="Ren Q."/>
            <person name="Paulsen I."/>
            <person name="Zhang H."/>
            <person name="Bastida-Corcuera F.D."/>
            <person name="Simoes-Barbosa A."/>
            <person name="Brown M.T."/>
            <person name="Hayes R.D."/>
            <person name="Mukherjee M."/>
            <person name="Okumura C.Y."/>
            <person name="Schneider R."/>
            <person name="Smith A.J."/>
            <person name="Vanacova S."/>
            <person name="Villalvazo M."/>
            <person name="Haas B.J."/>
            <person name="Pertea M."/>
            <person name="Feldblyum T.V."/>
            <person name="Utterback T.R."/>
            <person name="Shu C.L."/>
            <person name="Osoegawa K."/>
            <person name="de Jong P.J."/>
            <person name="Hrdy I."/>
            <person name="Horvathova L."/>
            <person name="Zubacova Z."/>
            <person name="Dolezal P."/>
            <person name="Malik S.B."/>
            <person name="Logsdon J.M. Jr."/>
            <person name="Henze K."/>
            <person name="Gupta A."/>
            <person name="Wang C.C."/>
            <person name="Dunne R.L."/>
            <person name="Upcroft J.A."/>
            <person name="Upcroft P."/>
            <person name="White O."/>
            <person name="Salzberg S.L."/>
            <person name="Tang P."/>
            <person name="Chiu C.-H."/>
            <person name="Lee Y.-S."/>
            <person name="Embley T.M."/>
            <person name="Coombs G.H."/>
            <person name="Mottram J.C."/>
            <person name="Tachezy J."/>
            <person name="Fraser-Liggett C.M."/>
            <person name="Johnson P.J."/>
        </authorList>
    </citation>
    <scope>NUCLEOTIDE SEQUENCE [LARGE SCALE GENOMIC DNA]</scope>
    <source>
        <strain evidence="1">G3</strain>
    </source>
</reference>
<proteinExistence type="predicted"/>